<protein>
    <recommendedName>
        <fullName evidence="3">WYL domain-containing protein</fullName>
    </recommendedName>
</protein>
<reference evidence="1 2" key="1">
    <citation type="submission" date="2020-08" db="EMBL/GenBank/DDBJ databases">
        <title>A Genomic Blueprint of the Chicken Gut Microbiome.</title>
        <authorList>
            <person name="Gilroy R."/>
            <person name="Ravi A."/>
            <person name="Getino M."/>
            <person name="Pursley I."/>
            <person name="Horton D.L."/>
            <person name="Alikhan N.-F."/>
            <person name="Baker D."/>
            <person name="Gharbi K."/>
            <person name="Hall N."/>
            <person name="Watson M."/>
            <person name="Adriaenssens E.M."/>
            <person name="Foster-Nyarko E."/>
            <person name="Jarju S."/>
            <person name="Secka A."/>
            <person name="Antonio M."/>
            <person name="Oren A."/>
            <person name="Chaudhuri R."/>
            <person name="La Ragione R.M."/>
            <person name="Hildebrand F."/>
            <person name="Pallen M.J."/>
        </authorList>
    </citation>
    <scope>NUCLEOTIDE SEQUENCE [LARGE SCALE GENOMIC DNA]</scope>
    <source>
        <strain evidence="1 2">Sa2BUA9</strain>
    </source>
</reference>
<comment type="caution">
    <text evidence="1">The sequence shown here is derived from an EMBL/GenBank/DDBJ whole genome shotgun (WGS) entry which is preliminary data.</text>
</comment>
<evidence type="ECO:0008006" key="3">
    <source>
        <dbReference type="Google" id="ProtNLM"/>
    </source>
</evidence>
<evidence type="ECO:0000313" key="2">
    <source>
        <dbReference type="Proteomes" id="UP000640786"/>
    </source>
</evidence>
<sequence length="94" mass="11062">MDNYDNPVNNIISYEKLLAFLEEGREIEFIYKDKEYFISHSAKEGRALWCGKTRLSEYFAIKDVSKLEDIKIKGESIADLLKNKREEIKIQTIL</sequence>
<dbReference type="RefSeq" id="WP_191696322.1">
    <property type="nucleotide sequence ID" value="NZ_JACSQO010000001.1"/>
</dbReference>
<dbReference type="EMBL" id="JACSQO010000001">
    <property type="protein sequence ID" value="MBD7942546.1"/>
    <property type="molecule type" value="Genomic_DNA"/>
</dbReference>
<evidence type="ECO:0000313" key="1">
    <source>
        <dbReference type="EMBL" id="MBD7942546.1"/>
    </source>
</evidence>
<name>A0ABR8R471_9BACI</name>
<dbReference type="Proteomes" id="UP000640786">
    <property type="component" value="Unassembled WGS sequence"/>
</dbReference>
<gene>
    <name evidence="1" type="ORF">H9650_00285</name>
</gene>
<proteinExistence type="predicted"/>
<organism evidence="1 2">
    <name type="scientific">Psychrobacillus faecigallinarum</name>
    <dbReference type="NCBI Taxonomy" id="2762235"/>
    <lineage>
        <taxon>Bacteria</taxon>
        <taxon>Bacillati</taxon>
        <taxon>Bacillota</taxon>
        <taxon>Bacilli</taxon>
        <taxon>Bacillales</taxon>
        <taxon>Bacillaceae</taxon>
        <taxon>Psychrobacillus</taxon>
    </lineage>
</organism>
<accession>A0ABR8R471</accession>
<keyword evidence="2" id="KW-1185">Reference proteome</keyword>